<evidence type="ECO:0000313" key="8">
    <source>
        <dbReference type="EMBL" id="SDG24571.1"/>
    </source>
</evidence>
<dbReference type="HAMAP" id="MF_01080">
    <property type="entry name" value="TruB_bact"/>
    <property type="match status" value="1"/>
</dbReference>
<evidence type="ECO:0000256" key="5">
    <source>
        <dbReference type="HAMAP-Rule" id="MF_01080"/>
    </source>
</evidence>
<evidence type="ECO:0000256" key="4">
    <source>
        <dbReference type="ARBA" id="ARBA00023235"/>
    </source>
</evidence>
<dbReference type="SUPFAM" id="SSF55120">
    <property type="entry name" value="Pseudouridine synthase"/>
    <property type="match status" value="1"/>
</dbReference>
<dbReference type="Proteomes" id="UP000199495">
    <property type="component" value="Unassembled WGS sequence"/>
</dbReference>
<keyword evidence="3 5" id="KW-0819">tRNA processing</keyword>
<gene>
    <name evidence="5" type="primary">truB</name>
    <name evidence="8" type="ORF">SAMN04487974_101622</name>
</gene>
<comment type="catalytic activity">
    <reaction evidence="1 5">
        <text>uridine(55) in tRNA = pseudouridine(55) in tRNA</text>
        <dbReference type="Rhea" id="RHEA:42532"/>
        <dbReference type="Rhea" id="RHEA-COMP:10101"/>
        <dbReference type="Rhea" id="RHEA-COMP:10102"/>
        <dbReference type="ChEBI" id="CHEBI:65314"/>
        <dbReference type="ChEBI" id="CHEBI:65315"/>
        <dbReference type="EC" id="5.4.99.25"/>
    </reaction>
</comment>
<protein>
    <recommendedName>
        <fullName evidence="5">tRNA pseudouridine synthase B</fullName>
        <ecNumber evidence="5">5.4.99.25</ecNumber>
    </recommendedName>
    <alternativeName>
        <fullName evidence="5">tRNA pseudouridine(55) synthase</fullName>
        <shortName evidence="5">Psi55 synthase</shortName>
    </alternativeName>
    <alternativeName>
        <fullName evidence="5">tRNA pseudouridylate synthase</fullName>
    </alternativeName>
    <alternativeName>
        <fullName evidence="5">tRNA-uridine isomerase</fullName>
    </alternativeName>
</protein>
<evidence type="ECO:0000313" key="9">
    <source>
        <dbReference type="Proteomes" id="UP000199495"/>
    </source>
</evidence>
<dbReference type="AlphaFoldDB" id="A0A1G7SNQ8"/>
<evidence type="ECO:0000259" key="7">
    <source>
        <dbReference type="Pfam" id="PF16198"/>
    </source>
</evidence>
<dbReference type="EC" id="5.4.99.25" evidence="5"/>
<dbReference type="Pfam" id="PF16198">
    <property type="entry name" value="TruB_C_2"/>
    <property type="match status" value="1"/>
</dbReference>
<keyword evidence="4 5" id="KW-0413">Isomerase</keyword>
<dbReference type="GO" id="GO:0031119">
    <property type="term" value="P:tRNA pseudouridine synthesis"/>
    <property type="evidence" value="ECO:0007669"/>
    <property type="project" value="UniProtKB-UniRule"/>
</dbReference>
<dbReference type="GO" id="GO:1990481">
    <property type="term" value="P:mRNA pseudouridine synthesis"/>
    <property type="evidence" value="ECO:0007669"/>
    <property type="project" value="TreeGrafter"/>
</dbReference>
<dbReference type="EMBL" id="FNCS01000001">
    <property type="protein sequence ID" value="SDG24571.1"/>
    <property type="molecule type" value="Genomic_DNA"/>
</dbReference>
<dbReference type="Gene3D" id="3.30.2350.10">
    <property type="entry name" value="Pseudouridine synthase"/>
    <property type="match status" value="1"/>
</dbReference>
<evidence type="ECO:0000256" key="3">
    <source>
        <dbReference type="ARBA" id="ARBA00022694"/>
    </source>
</evidence>
<dbReference type="STRING" id="440168.SAMN04487974_101622"/>
<comment type="similarity">
    <text evidence="2 5">Belongs to the pseudouridine synthase TruB family. Type 1 subfamily.</text>
</comment>
<evidence type="ECO:0000259" key="6">
    <source>
        <dbReference type="Pfam" id="PF01509"/>
    </source>
</evidence>
<sequence length="305" mass="32605">MSEAREKRVKRDLSGWLVFTKPYDMSSTEAVGKLRWLFGAKKAGHAGTLDPLATGILPIAFGEATKTVPAVQDGTKVYHFDIVWGAATATDDIEGEVIATSNVRPTREALEAILPQFTGVITQIPPAFSAIKIGGERAYDLARAGEKPDMPPREVEIDALSIVEHTTERSRLSVTCAKGTYVRAMARDIAEALGTRGHVGGLHRAQVGGFTDADAISLADVEAVEGPNRDALLRPVASGLADVPEIRIDARQAATIRLGNPVLLTGRDAPVELDEAWASLKGEAVAIGIVEHGQFKPRRVILAHP</sequence>
<evidence type="ECO:0000256" key="2">
    <source>
        <dbReference type="ARBA" id="ARBA00005642"/>
    </source>
</evidence>
<dbReference type="CDD" id="cd02573">
    <property type="entry name" value="PseudoU_synth_EcTruB"/>
    <property type="match status" value="1"/>
</dbReference>
<dbReference type="GO" id="GO:0160148">
    <property type="term" value="F:tRNA pseudouridine(55) synthase activity"/>
    <property type="evidence" value="ECO:0007669"/>
    <property type="project" value="UniProtKB-EC"/>
</dbReference>
<dbReference type="InterPro" id="IPR014780">
    <property type="entry name" value="tRNA_psdUridine_synth_TruB"/>
</dbReference>
<dbReference type="GO" id="GO:0003723">
    <property type="term" value="F:RNA binding"/>
    <property type="evidence" value="ECO:0007669"/>
    <property type="project" value="InterPro"/>
</dbReference>
<dbReference type="InterPro" id="IPR002501">
    <property type="entry name" value="PsdUridine_synth_N"/>
</dbReference>
<feature type="domain" description="tRNA pseudouridylate synthase B C-terminal" evidence="7">
    <location>
        <begin position="183"/>
        <end position="236"/>
    </location>
</feature>
<accession>A0A1G7SNQ8</accession>
<dbReference type="PANTHER" id="PTHR13767:SF2">
    <property type="entry name" value="PSEUDOURIDYLATE SYNTHASE TRUB1"/>
    <property type="match status" value="1"/>
</dbReference>
<feature type="domain" description="Pseudouridine synthase II N-terminal" evidence="6">
    <location>
        <begin position="35"/>
        <end position="182"/>
    </location>
</feature>
<dbReference type="InterPro" id="IPR032819">
    <property type="entry name" value="TruB_C"/>
</dbReference>
<reference evidence="8 9" key="1">
    <citation type="submission" date="2016-10" db="EMBL/GenBank/DDBJ databases">
        <authorList>
            <person name="de Groot N.N."/>
        </authorList>
    </citation>
    <scope>NUCLEOTIDE SEQUENCE [LARGE SCALE GENOMIC DNA]</scope>
    <source>
        <strain evidence="8 9">CGMCC 1.10267</strain>
    </source>
</reference>
<dbReference type="NCBIfam" id="TIGR00431">
    <property type="entry name" value="TruB"/>
    <property type="match status" value="1"/>
</dbReference>
<dbReference type="InterPro" id="IPR020103">
    <property type="entry name" value="PsdUridine_synth_cat_dom_sf"/>
</dbReference>
<organism evidence="8 9">
    <name type="scientific">Pelagibacterium luteolum</name>
    <dbReference type="NCBI Taxonomy" id="440168"/>
    <lineage>
        <taxon>Bacteria</taxon>
        <taxon>Pseudomonadati</taxon>
        <taxon>Pseudomonadota</taxon>
        <taxon>Alphaproteobacteria</taxon>
        <taxon>Hyphomicrobiales</taxon>
        <taxon>Devosiaceae</taxon>
        <taxon>Pelagibacterium</taxon>
    </lineage>
</organism>
<name>A0A1G7SNQ8_9HYPH</name>
<keyword evidence="9" id="KW-1185">Reference proteome</keyword>
<dbReference type="RefSeq" id="WP_244504925.1">
    <property type="nucleotide sequence ID" value="NZ_FNCS01000001.1"/>
</dbReference>
<comment type="function">
    <text evidence="5">Responsible for synthesis of pseudouridine from uracil-55 in the psi GC loop of transfer RNAs.</text>
</comment>
<proteinExistence type="inferred from homology"/>
<dbReference type="PANTHER" id="PTHR13767">
    <property type="entry name" value="TRNA-PSEUDOURIDINE SYNTHASE"/>
    <property type="match status" value="1"/>
</dbReference>
<feature type="active site" description="Nucleophile" evidence="5">
    <location>
        <position position="50"/>
    </location>
</feature>
<dbReference type="Pfam" id="PF01509">
    <property type="entry name" value="TruB_N"/>
    <property type="match status" value="1"/>
</dbReference>
<evidence type="ECO:0000256" key="1">
    <source>
        <dbReference type="ARBA" id="ARBA00000385"/>
    </source>
</evidence>